<sequence length="109" mass="11418">MGQNHLIHSSDQWPQISAKSRVSATFCGNSVLVLPLLLQATGCPHHPAPAHFGSCATGPHPGTNRWTSMAKHESAASSPRLAPLRSTGGIAMMGFAQYLPDSGTLPCCV</sequence>
<dbReference type="AlphaFoldDB" id="A0AAD8UVK6"/>
<evidence type="ECO:0000313" key="2">
    <source>
        <dbReference type="Proteomes" id="UP001244207"/>
    </source>
</evidence>
<gene>
    <name evidence="1" type="ORF">BDZ83DRAFT_114050</name>
</gene>
<protein>
    <submittedName>
        <fullName evidence="1">Uncharacterized protein</fullName>
    </submittedName>
</protein>
<organism evidence="1 2">
    <name type="scientific">Glomerella acutata</name>
    <name type="common">Colletotrichum acutatum</name>
    <dbReference type="NCBI Taxonomy" id="27357"/>
    <lineage>
        <taxon>Eukaryota</taxon>
        <taxon>Fungi</taxon>
        <taxon>Dikarya</taxon>
        <taxon>Ascomycota</taxon>
        <taxon>Pezizomycotina</taxon>
        <taxon>Sordariomycetes</taxon>
        <taxon>Hypocreomycetidae</taxon>
        <taxon>Glomerellales</taxon>
        <taxon>Glomerellaceae</taxon>
        <taxon>Colletotrichum</taxon>
        <taxon>Colletotrichum acutatum species complex</taxon>
    </lineage>
</organism>
<proteinExistence type="predicted"/>
<dbReference type="Proteomes" id="UP001244207">
    <property type="component" value="Unassembled WGS sequence"/>
</dbReference>
<name>A0AAD8UVK6_GLOAC</name>
<comment type="caution">
    <text evidence="1">The sequence shown here is derived from an EMBL/GenBank/DDBJ whole genome shotgun (WGS) entry which is preliminary data.</text>
</comment>
<accession>A0AAD8UVK6</accession>
<evidence type="ECO:0000313" key="1">
    <source>
        <dbReference type="EMBL" id="KAK1728603.1"/>
    </source>
</evidence>
<keyword evidence="2" id="KW-1185">Reference proteome</keyword>
<reference evidence="1" key="1">
    <citation type="submission" date="2021-12" db="EMBL/GenBank/DDBJ databases">
        <title>Comparative genomics, transcriptomics and evolutionary studies reveal genomic signatures of adaptation to plant cell wall in hemibiotrophic fungi.</title>
        <authorList>
            <consortium name="DOE Joint Genome Institute"/>
            <person name="Baroncelli R."/>
            <person name="Diaz J.F."/>
            <person name="Benocci T."/>
            <person name="Peng M."/>
            <person name="Battaglia E."/>
            <person name="Haridas S."/>
            <person name="Andreopoulos W."/>
            <person name="Labutti K."/>
            <person name="Pangilinan J."/>
            <person name="Floch G.L."/>
            <person name="Makela M.R."/>
            <person name="Henrissat B."/>
            <person name="Grigoriev I.V."/>
            <person name="Crouch J.A."/>
            <person name="De Vries R.P."/>
            <person name="Sukno S.A."/>
            <person name="Thon M.R."/>
        </authorList>
    </citation>
    <scope>NUCLEOTIDE SEQUENCE</scope>
    <source>
        <strain evidence="1">CBS 112980</strain>
    </source>
</reference>
<dbReference type="RefSeq" id="XP_060368658.1">
    <property type="nucleotide sequence ID" value="XM_060501113.1"/>
</dbReference>
<dbReference type="GeneID" id="85385012"/>
<dbReference type="EMBL" id="JAHMHS010000016">
    <property type="protein sequence ID" value="KAK1728603.1"/>
    <property type="molecule type" value="Genomic_DNA"/>
</dbReference>